<dbReference type="GO" id="GO:0005886">
    <property type="term" value="C:plasma membrane"/>
    <property type="evidence" value="ECO:0007669"/>
    <property type="project" value="UniProtKB-SubCell"/>
</dbReference>
<keyword evidence="4 11" id="KW-1003">Cell membrane</keyword>
<dbReference type="HAMAP" id="MF_01844">
    <property type="entry name" value="NhaA"/>
    <property type="match status" value="1"/>
</dbReference>
<feature type="transmembrane region" description="Helical" evidence="11">
    <location>
        <begin position="311"/>
        <end position="331"/>
    </location>
</feature>
<feature type="transmembrane region" description="Helical" evidence="11">
    <location>
        <begin position="31"/>
        <end position="48"/>
    </location>
</feature>
<keyword evidence="2 11" id="KW-0813">Transport</keyword>
<accession>A0A919B6V0</accession>
<reference evidence="12" key="1">
    <citation type="journal article" date="2014" name="Int. J. Syst. Evol. Microbiol.">
        <title>Complete genome sequence of Corynebacterium casei LMG S-19264T (=DSM 44701T), isolated from a smear-ripened cheese.</title>
        <authorList>
            <consortium name="US DOE Joint Genome Institute (JGI-PGF)"/>
            <person name="Walter F."/>
            <person name="Albersmeier A."/>
            <person name="Kalinowski J."/>
            <person name="Ruckert C."/>
        </authorList>
    </citation>
    <scope>NUCLEOTIDE SEQUENCE</scope>
    <source>
        <strain evidence="12">JCM 4059</strain>
    </source>
</reference>
<evidence type="ECO:0000256" key="10">
    <source>
        <dbReference type="ARBA" id="ARBA00023201"/>
    </source>
</evidence>
<name>A0A919B6V0_9ACTN</name>
<dbReference type="RefSeq" id="WP_190131974.1">
    <property type="nucleotide sequence ID" value="NZ_BNBD01000012.1"/>
</dbReference>
<dbReference type="EMBL" id="BNBD01000012">
    <property type="protein sequence ID" value="GHF62692.1"/>
    <property type="molecule type" value="Genomic_DNA"/>
</dbReference>
<evidence type="ECO:0000256" key="11">
    <source>
        <dbReference type="HAMAP-Rule" id="MF_01844"/>
    </source>
</evidence>
<comment type="caution">
    <text evidence="12">The sequence shown here is derived from an EMBL/GenBank/DDBJ whole genome shotgun (WGS) entry which is preliminary data.</text>
</comment>
<dbReference type="GO" id="GO:0015385">
    <property type="term" value="F:sodium:proton antiporter activity"/>
    <property type="evidence" value="ECO:0007669"/>
    <property type="project" value="UniProtKB-UniRule"/>
</dbReference>
<feature type="transmembrane region" description="Helical" evidence="11">
    <location>
        <begin position="110"/>
        <end position="131"/>
    </location>
</feature>
<comment type="subcellular location">
    <subcellularLocation>
        <location evidence="1">Cell inner membrane</location>
        <topology evidence="1">Multi-pass membrane protein</topology>
    </subcellularLocation>
    <subcellularLocation>
        <location evidence="11">Cell membrane</location>
        <topology evidence="11">Multi-pass membrane protein</topology>
    </subcellularLocation>
</comment>
<dbReference type="Proteomes" id="UP000638313">
    <property type="component" value="Unassembled WGS sequence"/>
</dbReference>
<dbReference type="Pfam" id="PF06965">
    <property type="entry name" value="Na_H_antiport_1"/>
    <property type="match status" value="1"/>
</dbReference>
<feature type="transmembrane region" description="Helical" evidence="11">
    <location>
        <begin position="347"/>
        <end position="369"/>
    </location>
</feature>
<comment type="similarity">
    <text evidence="11">Belongs to the NhaA Na(+)/H(+) (TC 2.A.33) antiporter family.</text>
</comment>
<feature type="transmembrane region" description="Helical" evidence="11">
    <location>
        <begin position="381"/>
        <end position="398"/>
    </location>
</feature>
<keyword evidence="7 11" id="KW-0915">Sodium</keyword>
<comment type="function">
    <text evidence="11">Na(+)/H(+) antiporter that extrudes sodium in exchange for external protons.</text>
</comment>
<dbReference type="InterPro" id="IPR023171">
    <property type="entry name" value="Na/H_antiporter_dom_sf"/>
</dbReference>
<dbReference type="PANTHER" id="PTHR30341">
    <property type="entry name" value="SODIUM ION/PROTON ANTIPORTER NHAA-RELATED"/>
    <property type="match status" value="1"/>
</dbReference>
<evidence type="ECO:0000313" key="13">
    <source>
        <dbReference type="Proteomes" id="UP000638313"/>
    </source>
</evidence>
<feature type="transmembrane region" description="Helical" evidence="11">
    <location>
        <begin position="276"/>
        <end position="299"/>
    </location>
</feature>
<dbReference type="AlphaFoldDB" id="A0A919B6V0"/>
<reference evidence="12" key="2">
    <citation type="submission" date="2020-09" db="EMBL/GenBank/DDBJ databases">
        <authorList>
            <person name="Sun Q."/>
            <person name="Ohkuma M."/>
        </authorList>
    </citation>
    <scope>NUCLEOTIDE SEQUENCE</scope>
    <source>
        <strain evidence="12">JCM 4059</strain>
    </source>
</reference>
<evidence type="ECO:0000256" key="6">
    <source>
        <dbReference type="ARBA" id="ARBA00022989"/>
    </source>
</evidence>
<keyword evidence="6 11" id="KW-1133">Transmembrane helix</keyword>
<gene>
    <name evidence="12" type="primary">nhaA3</name>
    <name evidence="11" type="synonym">nhaA</name>
    <name evidence="12" type="ORF">GCM10010218_50220</name>
</gene>
<organism evidence="12 13">
    <name type="scientific">Streptomyces mashuensis</name>
    <dbReference type="NCBI Taxonomy" id="33904"/>
    <lineage>
        <taxon>Bacteria</taxon>
        <taxon>Bacillati</taxon>
        <taxon>Actinomycetota</taxon>
        <taxon>Actinomycetes</taxon>
        <taxon>Kitasatosporales</taxon>
        <taxon>Streptomycetaceae</taxon>
        <taxon>Streptomyces</taxon>
    </lineage>
</organism>
<keyword evidence="10 11" id="KW-0739">Sodium transport</keyword>
<feature type="transmembrane region" description="Helical" evidence="11">
    <location>
        <begin position="69"/>
        <end position="90"/>
    </location>
</feature>
<sequence>MAAPQNRRSVFLGRLPLPERNYLADALRTETTGGVLLLVAAVTALIWANTPLHGSYETVRSFHLGPAALGLDLSLQHWAADGLLAVFFFVAGIELKRELVAGELRDPKAAILPVVAALCGMAVPALVYTAVATTGGGSLGGWAVPTATDIAFALAVLAVIGTALPSALRAFLLTLAVVDDLFAILIIAVFFTSKLNFAALGFAVVGLAVFWLLLRKGVRGWYVYVPLAVVNWALMYNSGVHATIAGVAMGLMLRCTRHEDEEHSPGEHIEHLVRPLSAGLAVPLFALFSAGVAVTGGALADVFTRPETLGVVLGLVVGKAVGVFGGTWAAARFTRAELNPDLKWPDVLAVAALAGIGFTVSLLIGELAFGDDAVLAGEVKAAVLVGSLTAAVVSGALLKMRDNKYKKLTADEERDEDEDGIPDIYEEHNPEFHLRMAAKYEARAAEHRRLAELAAGRTTQDDGRA</sequence>
<keyword evidence="8 11" id="KW-0406">Ion transport</keyword>
<feature type="transmembrane region" description="Helical" evidence="11">
    <location>
        <begin position="197"/>
        <end position="214"/>
    </location>
</feature>
<evidence type="ECO:0000256" key="1">
    <source>
        <dbReference type="ARBA" id="ARBA00004429"/>
    </source>
</evidence>
<dbReference type="GO" id="GO:0006885">
    <property type="term" value="P:regulation of pH"/>
    <property type="evidence" value="ECO:0007669"/>
    <property type="project" value="UniProtKB-UniRule"/>
</dbReference>
<evidence type="ECO:0000256" key="5">
    <source>
        <dbReference type="ARBA" id="ARBA00022692"/>
    </source>
</evidence>
<evidence type="ECO:0000256" key="7">
    <source>
        <dbReference type="ARBA" id="ARBA00023053"/>
    </source>
</evidence>
<comment type="catalytic activity">
    <reaction evidence="11">
        <text>Na(+)(in) + 2 H(+)(out) = Na(+)(out) + 2 H(+)(in)</text>
        <dbReference type="Rhea" id="RHEA:29251"/>
        <dbReference type="ChEBI" id="CHEBI:15378"/>
        <dbReference type="ChEBI" id="CHEBI:29101"/>
    </reaction>
</comment>
<dbReference type="PANTHER" id="PTHR30341:SF0">
    <property type="entry name" value="NA(+)_H(+) ANTIPORTER NHAA"/>
    <property type="match status" value="1"/>
</dbReference>
<feature type="transmembrane region" description="Helical" evidence="11">
    <location>
        <begin position="143"/>
        <end position="164"/>
    </location>
</feature>
<keyword evidence="3 11" id="KW-0050">Antiport</keyword>
<evidence type="ECO:0000313" key="12">
    <source>
        <dbReference type="EMBL" id="GHF62692.1"/>
    </source>
</evidence>
<evidence type="ECO:0000256" key="3">
    <source>
        <dbReference type="ARBA" id="ARBA00022449"/>
    </source>
</evidence>
<feature type="transmembrane region" description="Helical" evidence="11">
    <location>
        <begin position="170"/>
        <end position="190"/>
    </location>
</feature>
<dbReference type="Gene3D" id="1.20.1530.10">
    <property type="entry name" value="Na+/H+ antiporter like domain"/>
    <property type="match status" value="1"/>
</dbReference>
<proteinExistence type="inferred from homology"/>
<keyword evidence="5 11" id="KW-0812">Transmembrane</keyword>
<keyword evidence="9 11" id="KW-0472">Membrane</keyword>
<evidence type="ECO:0000256" key="9">
    <source>
        <dbReference type="ARBA" id="ARBA00023136"/>
    </source>
</evidence>
<evidence type="ECO:0000256" key="2">
    <source>
        <dbReference type="ARBA" id="ARBA00022448"/>
    </source>
</evidence>
<dbReference type="InterPro" id="IPR004670">
    <property type="entry name" value="NhaA"/>
</dbReference>
<protein>
    <recommendedName>
        <fullName evidence="11">Na(+)/H(+) antiporter NhaA</fullName>
    </recommendedName>
    <alternativeName>
        <fullName evidence="11">Sodium/proton antiporter NhaA</fullName>
    </alternativeName>
</protein>
<keyword evidence="13" id="KW-1185">Reference proteome</keyword>
<evidence type="ECO:0000256" key="8">
    <source>
        <dbReference type="ARBA" id="ARBA00023065"/>
    </source>
</evidence>
<dbReference type="NCBIfam" id="TIGR00773">
    <property type="entry name" value="NhaA"/>
    <property type="match status" value="1"/>
</dbReference>
<evidence type="ECO:0000256" key="4">
    <source>
        <dbReference type="ARBA" id="ARBA00022475"/>
    </source>
</evidence>